<proteinExistence type="predicted"/>
<reference evidence="2" key="1">
    <citation type="submission" date="2020-09" db="EMBL/GenBank/DDBJ databases">
        <title>Streptomyces canutascabiei sp. nov., which causes potato common scab and is distributed across the world.</title>
        <authorList>
            <person name="Nguyen H.P."/>
            <person name="Weisberg A.J."/>
            <person name="Chang J.H."/>
            <person name="Clarke C.R."/>
        </authorList>
    </citation>
    <scope>NUCLEOTIDE SEQUENCE</scope>
    <source>
        <strain evidence="2">ID-01-6.2a</strain>
    </source>
</reference>
<dbReference type="Proteomes" id="UP000661025">
    <property type="component" value="Unassembled WGS sequence"/>
</dbReference>
<dbReference type="Pfam" id="PF09995">
    <property type="entry name" value="MPAB_Lcp_cat"/>
    <property type="match status" value="1"/>
</dbReference>
<dbReference type="PANTHER" id="PTHR36151:SF3">
    <property type="entry name" value="ER-BOUND OXYGENASE MPAB_MPAB'_RUBBER OXYGENASE CATALYTIC DOMAIN-CONTAINING PROTEIN"/>
    <property type="match status" value="1"/>
</dbReference>
<feature type="domain" description="ER-bound oxygenase mpaB/mpaB'/Rubber oxygenase catalytic" evidence="1">
    <location>
        <begin position="22"/>
        <end position="253"/>
    </location>
</feature>
<dbReference type="EMBL" id="JACYXT010000007">
    <property type="protein sequence ID" value="MBD9725273.1"/>
    <property type="molecule type" value="Genomic_DNA"/>
</dbReference>
<dbReference type="InterPro" id="IPR018713">
    <property type="entry name" value="MPAB/Lcp_cat_dom"/>
</dbReference>
<evidence type="ECO:0000313" key="3">
    <source>
        <dbReference type="Proteomes" id="UP000661025"/>
    </source>
</evidence>
<evidence type="ECO:0000313" key="2">
    <source>
        <dbReference type="EMBL" id="MBD9725273.1"/>
    </source>
</evidence>
<sequence length="288" mass="31917">MDGHSDPLEGDPGLFGPASVTWQVHGDPMMWIAGVRALYLQALHPRAVRGVMQNSDFRKDAWGRLLRTASFVGTTTYGTTRAAEHAGARVRKIHSLLSATDPDTGERYGVDEPELLLWVHCAEIDSYLHILRRSGYPLSEAAADRYVGEHRVSARLIGLDPAAAPGNTAELAACFRRVRPELAAGPEAREVDDFLRRPPTHPLLVPAREALWRRVANLAYASLPPYAHELYGRPAPAPTVVTRRLRLTGTFLRSVPARLRWQLPPKHILRAMSRLGPGSRPAPYKVCR</sequence>
<protein>
    <submittedName>
        <fullName evidence="2">DUF2236 domain-containing protein</fullName>
    </submittedName>
</protein>
<organism evidence="2 3">
    <name type="scientific">Streptomyces caniscabiei</name>
    <dbReference type="NCBI Taxonomy" id="2746961"/>
    <lineage>
        <taxon>Bacteria</taxon>
        <taxon>Bacillati</taxon>
        <taxon>Actinomycetota</taxon>
        <taxon>Actinomycetes</taxon>
        <taxon>Kitasatosporales</taxon>
        <taxon>Streptomycetaceae</taxon>
        <taxon>Streptomyces</taxon>
    </lineage>
</organism>
<name>A0A927LA44_9ACTN</name>
<dbReference type="GO" id="GO:0016491">
    <property type="term" value="F:oxidoreductase activity"/>
    <property type="evidence" value="ECO:0007669"/>
    <property type="project" value="InterPro"/>
</dbReference>
<dbReference type="AlphaFoldDB" id="A0A927LA44"/>
<evidence type="ECO:0000259" key="1">
    <source>
        <dbReference type="Pfam" id="PF09995"/>
    </source>
</evidence>
<dbReference type="RefSeq" id="WP_192362009.1">
    <property type="nucleotide sequence ID" value="NZ_CP119182.1"/>
</dbReference>
<dbReference type="PANTHER" id="PTHR36151">
    <property type="entry name" value="BLR2777 PROTEIN"/>
    <property type="match status" value="1"/>
</dbReference>
<comment type="caution">
    <text evidence="2">The sequence shown here is derived from an EMBL/GenBank/DDBJ whole genome shotgun (WGS) entry which is preliminary data.</text>
</comment>
<gene>
    <name evidence="2" type="ORF">IHE70_19025</name>
</gene>
<accession>A0A927LA44</accession>
<dbReference type="GeneID" id="79936304"/>